<comment type="caution">
    <text evidence="2">The sequence shown here is derived from an EMBL/GenBank/DDBJ whole genome shotgun (WGS) entry which is preliminary data.</text>
</comment>
<dbReference type="RefSeq" id="WP_106158945.1">
    <property type="nucleotide sequence ID" value="NZ_PVTT01000001.1"/>
</dbReference>
<reference evidence="2 3" key="1">
    <citation type="submission" date="2018-03" db="EMBL/GenBank/DDBJ databases">
        <title>Genomic Encyclopedia of Archaeal and Bacterial Type Strains, Phase II (KMG-II): from individual species to whole genera.</title>
        <authorList>
            <person name="Goeker M."/>
        </authorList>
    </citation>
    <scope>NUCLEOTIDE SEQUENCE [LARGE SCALE GENOMIC DNA]</scope>
    <source>
        <strain evidence="2 3">DSM 29318</strain>
    </source>
</reference>
<dbReference type="OrthoDB" id="7875768at2"/>
<protein>
    <submittedName>
        <fullName evidence="2">Uncharacterized protein</fullName>
    </submittedName>
</protein>
<accession>A0A2T0X6D2</accession>
<keyword evidence="3" id="KW-1185">Reference proteome</keyword>
<dbReference type="EMBL" id="PVTT01000001">
    <property type="protein sequence ID" value="PRY94445.1"/>
    <property type="molecule type" value="Genomic_DNA"/>
</dbReference>
<evidence type="ECO:0000256" key="1">
    <source>
        <dbReference type="SAM" id="MobiDB-lite"/>
    </source>
</evidence>
<feature type="region of interest" description="Disordered" evidence="1">
    <location>
        <begin position="19"/>
        <end position="125"/>
    </location>
</feature>
<name>A0A2T0X6D2_9RHOB</name>
<evidence type="ECO:0000313" key="2">
    <source>
        <dbReference type="EMBL" id="PRY94445.1"/>
    </source>
</evidence>
<dbReference type="AlphaFoldDB" id="A0A2T0X6D2"/>
<gene>
    <name evidence="2" type="ORF">BCF33_0033</name>
</gene>
<evidence type="ECO:0000313" key="3">
    <source>
        <dbReference type="Proteomes" id="UP000238801"/>
    </source>
</evidence>
<feature type="compositionally biased region" description="Pro residues" evidence="1">
    <location>
        <begin position="42"/>
        <end position="51"/>
    </location>
</feature>
<proteinExistence type="predicted"/>
<dbReference type="Proteomes" id="UP000238801">
    <property type="component" value="Unassembled WGS sequence"/>
</dbReference>
<sequence>MSERTDPEIEPEIEDVLASIRRMVSEDAKGGDPDPGSGERPPVTPLGPSPAAPGALVLTPDFRVHGGQAGREDPRAGITEEEPRAGRTPSAEAAGEREATAGAEEAESADPAKRAEEGAPLDEDALRDVVRELLREELAGGDLRLLIADVLREELQGALGERITRNVRKLVRREIGQALAARDIE</sequence>
<organism evidence="2 3">
    <name type="scientific">Hasllibacter halocynthiae</name>
    <dbReference type="NCBI Taxonomy" id="595589"/>
    <lineage>
        <taxon>Bacteria</taxon>
        <taxon>Pseudomonadati</taxon>
        <taxon>Pseudomonadota</taxon>
        <taxon>Alphaproteobacteria</taxon>
        <taxon>Rhodobacterales</taxon>
        <taxon>Roseobacteraceae</taxon>
        <taxon>Hasllibacter</taxon>
    </lineage>
</organism>
<feature type="compositionally biased region" description="Basic and acidic residues" evidence="1">
    <location>
        <begin position="23"/>
        <end position="32"/>
    </location>
</feature>